<dbReference type="AlphaFoldDB" id="A0A1M6WT29"/>
<dbReference type="Proteomes" id="UP000183997">
    <property type="component" value="Unassembled WGS sequence"/>
</dbReference>
<evidence type="ECO:0000256" key="1">
    <source>
        <dbReference type="SAM" id="Phobius"/>
    </source>
</evidence>
<reference evidence="3" key="1">
    <citation type="submission" date="2016-11" db="EMBL/GenBank/DDBJ databases">
        <authorList>
            <person name="Varghese N."/>
            <person name="Submissions S."/>
        </authorList>
    </citation>
    <scope>NUCLEOTIDE SEQUENCE [LARGE SCALE GENOMIC DNA]</scope>
    <source>
        <strain evidence="3">DSM 10349</strain>
    </source>
</reference>
<feature type="transmembrane region" description="Helical" evidence="1">
    <location>
        <begin position="46"/>
        <end position="69"/>
    </location>
</feature>
<evidence type="ECO:0000313" key="3">
    <source>
        <dbReference type="Proteomes" id="UP000183997"/>
    </source>
</evidence>
<keyword evidence="1" id="KW-1133">Transmembrane helix</keyword>
<protein>
    <submittedName>
        <fullName evidence="2">Uncharacterized protein</fullName>
    </submittedName>
</protein>
<sequence>MDAFPPIPLEDVLKVTFPFAIVYLLIISSIIFFSFLDLWEGAYSSFLCLDITTNLFKILFYVSFAFFVFTLNVNPETKKLEFGIPSSLTLNQIFIIALSIFEAISNFLNMGKVK</sequence>
<name>A0A1M6WT29_9FIRM</name>
<keyword evidence="3" id="KW-1185">Reference proteome</keyword>
<feature type="transmembrane region" description="Helical" evidence="1">
    <location>
        <begin position="20"/>
        <end position="39"/>
    </location>
</feature>
<feature type="transmembrane region" description="Helical" evidence="1">
    <location>
        <begin position="89"/>
        <end position="108"/>
    </location>
</feature>
<evidence type="ECO:0000313" key="2">
    <source>
        <dbReference type="EMBL" id="SHK96868.1"/>
    </source>
</evidence>
<organism evidence="2 3">
    <name type="scientific">Desulforamulus aeronauticus DSM 10349</name>
    <dbReference type="NCBI Taxonomy" id="1121421"/>
    <lineage>
        <taxon>Bacteria</taxon>
        <taxon>Bacillati</taxon>
        <taxon>Bacillota</taxon>
        <taxon>Clostridia</taxon>
        <taxon>Eubacteriales</taxon>
        <taxon>Peptococcaceae</taxon>
        <taxon>Desulforamulus</taxon>
    </lineage>
</organism>
<dbReference type="EMBL" id="FRAR01000034">
    <property type="protein sequence ID" value="SHK96868.1"/>
    <property type="molecule type" value="Genomic_DNA"/>
</dbReference>
<keyword evidence="1" id="KW-0472">Membrane</keyword>
<proteinExistence type="predicted"/>
<gene>
    <name evidence="2" type="ORF">SAMN02745123_03758</name>
</gene>
<dbReference type="RefSeq" id="WP_072917401.1">
    <property type="nucleotide sequence ID" value="NZ_FRAR01000034.1"/>
</dbReference>
<accession>A0A1M6WT29</accession>
<keyword evidence="1" id="KW-0812">Transmembrane</keyword>